<organism evidence="1 2">
    <name type="scientific">Pseudomonas extremorientalis</name>
    <dbReference type="NCBI Taxonomy" id="169669"/>
    <lineage>
        <taxon>Bacteria</taxon>
        <taxon>Pseudomonadati</taxon>
        <taxon>Pseudomonadota</taxon>
        <taxon>Gammaproteobacteria</taxon>
        <taxon>Pseudomonadales</taxon>
        <taxon>Pseudomonadaceae</taxon>
        <taxon>Pseudomonas</taxon>
    </lineage>
</organism>
<proteinExistence type="predicted"/>
<protein>
    <recommendedName>
        <fullName evidence="3">Transposase</fullName>
    </recommendedName>
</protein>
<evidence type="ECO:0000313" key="1">
    <source>
        <dbReference type="EMBL" id="SDO55193.1"/>
    </source>
</evidence>
<keyword evidence="2" id="KW-1185">Reference proteome</keyword>
<accession>A0ABY0RWE2</accession>
<gene>
    <name evidence="1" type="ORF">SAMN04490184_0841</name>
</gene>
<evidence type="ECO:0008006" key="3">
    <source>
        <dbReference type="Google" id="ProtNLM"/>
    </source>
</evidence>
<evidence type="ECO:0000313" key="2">
    <source>
        <dbReference type="Proteomes" id="UP000182654"/>
    </source>
</evidence>
<dbReference type="EMBL" id="LT629708">
    <property type="protein sequence ID" value="SDO55193.1"/>
    <property type="molecule type" value="Genomic_DNA"/>
</dbReference>
<sequence length="48" mass="5690">MFYIVNSRRVLGVSWPDCYSQMDQIRPEDAFLCDTREQSIFILMGRNS</sequence>
<reference evidence="1 2" key="1">
    <citation type="submission" date="2016-10" db="EMBL/GenBank/DDBJ databases">
        <authorList>
            <person name="Varghese N."/>
            <person name="Submissions S."/>
        </authorList>
    </citation>
    <scope>NUCLEOTIDE SEQUENCE [LARGE SCALE GENOMIC DNA]</scope>
    <source>
        <strain evidence="1 2">BS2774</strain>
    </source>
</reference>
<name>A0ABY0RWE2_9PSED</name>
<dbReference type="Proteomes" id="UP000182654">
    <property type="component" value="Chromosome I"/>
</dbReference>